<proteinExistence type="predicted"/>
<accession>A0A518GV03</accession>
<evidence type="ECO:0000313" key="2">
    <source>
        <dbReference type="Proteomes" id="UP000317835"/>
    </source>
</evidence>
<sequence>MRTPRQTIPPRAAAALLLALSVAGPGCDSGPDDGLEKHPVRGSVLVNGEPAELMVVTFHNLDPAAPGNAGRPVGATDAEGRFELSTNADRDGAVAGEYAVTFFWSSSNTINAADRLGGRFTEPSRSEFKVRVVPGDNDLEPFRLEVEPSQIRPADGAAPVVFQ</sequence>
<name>A0A518GV03_9BACT</name>
<dbReference type="Proteomes" id="UP000317835">
    <property type="component" value="Chromosome"/>
</dbReference>
<dbReference type="KEGG" id="tpla:ElP_02470"/>
<reference evidence="1 2" key="1">
    <citation type="submission" date="2019-02" db="EMBL/GenBank/DDBJ databases">
        <title>Deep-cultivation of Planctomycetes and their phenomic and genomic characterization uncovers novel biology.</title>
        <authorList>
            <person name="Wiegand S."/>
            <person name="Jogler M."/>
            <person name="Boedeker C."/>
            <person name="Pinto D."/>
            <person name="Vollmers J."/>
            <person name="Rivas-Marin E."/>
            <person name="Kohn T."/>
            <person name="Peeters S.H."/>
            <person name="Heuer A."/>
            <person name="Rast P."/>
            <person name="Oberbeckmann S."/>
            <person name="Bunk B."/>
            <person name="Jeske O."/>
            <person name="Meyerdierks A."/>
            <person name="Storesund J.E."/>
            <person name="Kallscheuer N."/>
            <person name="Luecker S."/>
            <person name="Lage O.M."/>
            <person name="Pohl T."/>
            <person name="Merkel B.J."/>
            <person name="Hornburger P."/>
            <person name="Mueller R.-W."/>
            <person name="Bruemmer F."/>
            <person name="Labrenz M."/>
            <person name="Spormann A.M."/>
            <person name="Op den Camp H."/>
            <person name="Overmann J."/>
            <person name="Amann R."/>
            <person name="Jetten M.S.M."/>
            <person name="Mascher T."/>
            <person name="Medema M.H."/>
            <person name="Devos D.P."/>
            <person name="Kaster A.-K."/>
            <person name="Ovreas L."/>
            <person name="Rohde M."/>
            <person name="Galperin M.Y."/>
            <person name="Jogler C."/>
        </authorList>
    </citation>
    <scope>NUCLEOTIDE SEQUENCE [LARGE SCALE GENOMIC DNA]</scope>
    <source>
        <strain evidence="1 2">ElP</strain>
    </source>
</reference>
<evidence type="ECO:0000313" key="1">
    <source>
        <dbReference type="EMBL" id="QDV32415.1"/>
    </source>
</evidence>
<organism evidence="1 2">
    <name type="scientific">Tautonia plasticadhaerens</name>
    <dbReference type="NCBI Taxonomy" id="2527974"/>
    <lineage>
        <taxon>Bacteria</taxon>
        <taxon>Pseudomonadati</taxon>
        <taxon>Planctomycetota</taxon>
        <taxon>Planctomycetia</taxon>
        <taxon>Isosphaerales</taxon>
        <taxon>Isosphaeraceae</taxon>
        <taxon>Tautonia</taxon>
    </lineage>
</organism>
<dbReference type="EMBL" id="CP036426">
    <property type="protein sequence ID" value="QDV32415.1"/>
    <property type="molecule type" value="Genomic_DNA"/>
</dbReference>
<dbReference type="AlphaFoldDB" id="A0A518GV03"/>
<protein>
    <recommendedName>
        <fullName evidence="3">Nickel uptake substrate-specific transmembrane region</fullName>
    </recommendedName>
</protein>
<gene>
    <name evidence="1" type="ORF">ElP_02470</name>
</gene>
<keyword evidence="2" id="KW-1185">Reference proteome</keyword>
<evidence type="ECO:0008006" key="3">
    <source>
        <dbReference type="Google" id="ProtNLM"/>
    </source>
</evidence>
<dbReference type="RefSeq" id="WP_231749382.1">
    <property type="nucleotide sequence ID" value="NZ_CP036426.1"/>
</dbReference>